<evidence type="ECO:0000259" key="1">
    <source>
        <dbReference type="Pfam" id="PF12697"/>
    </source>
</evidence>
<organism evidence="2 3">
    <name type="scientific">Halopseudomonas phragmitis</name>
    <dbReference type="NCBI Taxonomy" id="1931241"/>
    <lineage>
        <taxon>Bacteria</taxon>
        <taxon>Pseudomonadati</taxon>
        <taxon>Pseudomonadota</taxon>
        <taxon>Gammaproteobacteria</taxon>
        <taxon>Pseudomonadales</taxon>
        <taxon>Pseudomonadaceae</taxon>
        <taxon>Halopseudomonas</taxon>
    </lineage>
</organism>
<protein>
    <recommendedName>
        <fullName evidence="1">AB hydrolase-1 domain-containing protein</fullName>
    </recommendedName>
</protein>
<dbReference type="Gene3D" id="3.40.50.1820">
    <property type="entry name" value="alpha/beta hydrolase"/>
    <property type="match status" value="1"/>
</dbReference>
<feature type="domain" description="AB hydrolase-1" evidence="1">
    <location>
        <begin position="25"/>
        <end position="227"/>
    </location>
</feature>
<dbReference type="STRING" id="1931241.BVH74_01160"/>
<dbReference type="InterPro" id="IPR029058">
    <property type="entry name" value="AB_hydrolase_fold"/>
</dbReference>
<dbReference type="Proteomes" id="UP000243488">
    <property type="component" value="Chromosome"/>
</dbReference>
<proteinExistence type="predicted"/>
<gene>
    <name evidence="2" type="ORF">BVH74_01160</name>
</gene>
<dbReference type="InterPro" id="IPR000073">
    <property type="entry name" value="AB_hydrolase_1"/>
</dbReference>
<dbReference type="RefSeq" id="WP_080048314.1">
    <property type="nucleotide sequence ID" value="NZ_CP020100.1"/>
</dbReference>
<dbReference type="AlphaFoldDB" id="A0A1V0B0J4"/>
<accession>A0A1V0B0J4</accession>
<dbReference type="KEGG" id="ppha:BVH74_01160"/>
<evidence type="ECO:0000313" key="2">
    <source>
        <dbReference type="EMBL" id="AQZ93456.1"/>
    </source>
</evidence>
<name>A0A1V0B0J4_9GAMM</name>
<dbReference type="Pfam" id="PF12697">
    <property type="entry name" value="Abhydrolase_6"/>
    <property type="match status" value="1"/>
</dbReference>
<evidence type="ECO:0000313" key="3">
    <source>
        <dbReference type="Proteomes" id="UP000243488"/>
    </source>
</evidence>
<dbReference type="EMBL" id="CP020100">
    <property type="protein sequence ID" value="AQZ93456.1"/>
    <property type="molecule type" value="Genomic_DNA"/>
</dbReference>
<sequence>MNNLSLLPGWAQAAASMQPLTAALGEELPGWQVAAHELPAVQMSSLETDLSELAERLPPGVLVGWSLGGMLAMQLQRRFPERYRQVVTIASNACFVAREDWPEAMATATFKAFLNDFRLQPDKTLKRFALLVTQGSDQARSLSRMLSWDQADEEQRLHALALLGVLDHRSALKNNPTASLHCLAARDALVPVALADHLRTLAPGVRLVVHGQASHALPLEQPVWLAARIGEFLEARDA</sequence>
<keyword evidence="3" id="KW-1185">Reference proteome</keyword>
<dbReference type="SUPFAM" id="SSF53474">
    <property type="entry name" value="alpha/beta-Hydrolases"/>
    <property type="match status" value="1"/>
</dbReference>
<reference evidence="2 3" key="1">
    <citation type="submission" date="2017-03" db="EMBL/GenBank/DDBJ databases">
        <title>Complete genome sequence of the novel DNRA strain Pseudomonas sp. S-6-2 isolated from Chinese polluted river sediment. Journal of Biotechnology.</title>
        <authorList>
            <person name="Li J."/>
            <person name="Xiang F."/>
            <person name="Wang L."/>
            <person name="Xi L."/>
            <person name="Liu J."/>
        </authorList>
    </citation>
    <scope>NUCLEOTIDE SEQUENCE [LARGE SCALE GENOMIC DNA]</scope>
    <source>
        <strain evidence="2 3">S-6-2</strain>
    </source>
</reference>